<evidence type="ECO:0000313" key="2">
    <source>
        <dbReference type="EMBL" id="HET97454.1"/>
    </source>
</evidence>
<accession>A0A7C2TK30</accession>
<name>A0A7C2TK30_9BACT</name>
<dbReference type="AlphaFoldDB" id="A0A7C2TK30"/>
<dbReference type="EMBL" id="DSDS01000041">
    <property type="protein sequence ID" value="HET97454.1"/>
    <property type="molecule type" value="Genomic_DNA"/>
</dbReference>
<proteinExistence type="predicted"/>
<sequence length="128" mass="14775">MDPRKKEDILLELLTGETSDSTPELDDLTQFLTQPPKPAPQKTRRRQGSRPEVGKKRRATHYLSQATFQRMETLLPEIRRILPVDAQKRLSRSSLVDSAMQMLLQDFAQKGERSLLVRWFLSGPRDMA</sequence>
<feature type="region of interest" description="Disordered" evidence="1">
    <location>
        <begin position="13"/>
        <end position="60"/>
    </location>
</feature>
<protein>
    <submittedName>
        <fullName evidence="2">Uncharacterized protein</fullName>
    </submittedName>
</protein>
<evidence type="ECO:0000256" key="1">
    <source>
        <dbReference type="SAM" id="MobiDB-lite"/>
    </source>
</evidence>
<dbReference type="Proteomes" id="UP000885986">
    <property type="component" value="Unassembled WGS sequence"/>
</dbReference>
<organism evidence="2">
    <name type="scientific">Desulfurivibrio alkaliphilus</name>
    <dbReference type="NCBI Taxonomy" id="427923"/>
    <lineage>
        <taxon>Bacteria</taxon>
        <taxon>Pseudomonadati</taxon>
        <taxon>Thermodesulfobacteriota</taxon>
        <taxon>Desulfobulbia</taxon>
        <taxon>Desulfobulbales</taxon>
        <taxon>Desulfobulbaceae</taxon>
        <taxon>Desulfurivibrio</taxon>
    </lineage>
</organism>
<reference evidence="2" key="1">
    <citation type="journal article" date="2020" name="mSystems">
        <title>Genome- and Community-Level Interaction Insights into Carbon Utilization and Element Cycling Functions of Hydrothermarchaeota in Hydrothermal Sediment.</title>
        <authorList>
            <person name="Zhou Z."/>
            <person name="Liu Y."/>
            <person name="Xu W."/>
            <person name="Pan J."/>
            <person name="Luo Z.H."/>
            <person name="Li M."/>
        </authorList>
    </citation>
    <scope>NUCLEOTIDE SEQUENCE [LARGE SCALE GENOMIC DNA]</scope>
    <source>
        <strain evidence="2">SpSt-1224</strain>
    </source>
</reference>
<comment type="caution">
    <text evidence="2">The sequence shown here is derived from an EMBL/GenBank/DDBJ whole genome shotgun (WGS) entry which is preliminary data.</text>
</comment>
<gene>
    <name evidence="2" type="ORF">ENN98_01865</name>
</gene>